<keyword evidence="2" id="KW-1185">Reference proteome</keyword>
<dbReference type="Proteomes" id="UP000664369">
    <property type="component" value="Unassembled WGS sequence"/>
</dbReference>
<accession>A0ABS3QN32</accession>
<dbReference type="EMBL" id="JAGETZ010000017">
    <property type="protein sequence ID" value="MBO2012471.1"/>
    <property type="molecule type" value="Genomic_DNA"/>
</dbReference>
<name>A0ABS3QN32_9BACT</name>
<protein>
    <recommendedName>
        <fullName evidence="3">SbsA Ig-like domain-containing protein</fullName>
    </recommendedName>
</protein>
<dbReference type="RefSeq" id="WP_208178207.1">
    <property type="nucleotide sequence ID" value="NZ_JAGETZ010000017.1"/>
</dbReference>
<sequence>MKQPYSKNSPATYSRLRTGYVRLLGLLLLLALLPWMAWAQAPTITAVSPVANARSAAPTSPVQVDFGQPLTAGSTTGCGCSRPSGARCASAVPRRPW</sequence>
<evidence type="ECO:0008006" key="3">
    <source>
        <dbReference type="Google" id="ProtNLM"/>
    </source>
</evidence>
<evidence type="ECO:0000313" key="2">
    <source>
        <dbReference type="Proteomes" id="UP000664369"/>
    </source>
</evidence>
<evidence type="ECO:0000313" key="1">
    <source>
        <dbReference type="EMBL" id="MBO2012471.1"/>
    </source>
</evidence>
<proteinExistence type="predicted"/>
<gene>
    <name evidence="1" type="ORF">J4E00_25640</name>
</gene>
<reference evidence="1 2" key="1">
    <citation type="submission" date="2021-03" db="EMBL/GenBank/DDBJ databases">
        <authorList>
            <person name="Kim M.K."/>
        </authorList>
    </citation>
    <scope>NUCLEOTIDE SEQUENCE [LARGE SCALE GENOMIC DNA]</scope>
    <source>
        <strain evidence="1 2">BT442</strain>
    </source>
</reference>
<organism evidence="1 2">
    <name type="scientific">Hymenobacter negativus</name>
    <dbReference type="NCBI Taxonomy" id="2795026"/>
    <lineage>
        <taxon>Bacteria</taxon>
        <taxon>Pseudomonadati</taxon>
        <taxon>Bacteroidota</taxon>
        <taxon>Cytophagia</taxon>
        <taxon>Cytophagales</taxon>
        <taxon>Hymenobacteraceae</taxon>
        <taxon>Hymenobacter</taxon>
    </lineage>
</organism>
<comment type="caution">
    <text evidence="1">The sequence shown here is derived from an EMBL/GenBank/DDBJ whole genome shotgun (WGS) entry which is preliminary data.</text>
</comment>